<name>A0ABR7ZGU5_ANACY</name>
<organism evidence="1 2">
    <name type="scientific">Anabaena cylindrica FACHB-318</name>
    <dbReference type="NCBI Taxonomy" id="2692880"/>
    <lineage>
        <taxon>Bacteria</taxon>
        <taxon>Bacillati</taxon>
        <taxon>Cyanobacteriota</taxon>
        <taxon>Cyanophyceae</taxon>
        <taxon>Nostocales</taxon>
        <taxon>Nostocaceae</taxon>
        <taxon>Anabaena</taxon>
    </lineage>
</organism>
<dbReference type="EMBL" id="JACJQC010000007">
    <property type="protein sequence ID" value="MBD2171609.1"/>
    <property type="molecule type" value="Genomic_DNA"/>
</dbReference>
<reference evidence="1 2" key="1">
    <citation type="journal article" date="2020" name="ISME J.">
        <title>Comparative genomics reveals insights into cyanobacterial evolution and habitat adaptation.</title>
        <authorList>
            <person name="Chen M.Y."/>
            <person name="Teng W.K."/>
            <person name="Zhao L."/>
            <person name="Hu C.X."/>
            <person name="Zhou Y.K."/>
            <person name="Han B.P."/>
            <person name="Song L.R."/>
            <person name="Shu W.S."/>
        </authorList>
    </citation>
    <scope>NUCLEOTIDE SEQUENCE [LARGE SCALE GENOMIC DNA]</scope>
    <source>
        <strain evidence="1 2">FACHB-318</strain>
    </source>
</reference>
<proteinExistence type="predicted"/>
<dbReference type="Proteomes" id="UP000638897">
    <property type="component" value="Unassembled WGS sequence"/>
</dbReference>
<evidence type="ECO:0008006" key="3">
    <source>
        <dbReference type="Google" id="ProtNLM"/>
    </source>
</evidence>
<keyword evidence="2" id="KW-1185">Reference proteome</keyword>
<accession>A0ABR7ZGU5</accession>
<gene>
    <name evidence="1" type="ORF">H6F81_10215</name>
</gene>
<dbReference type="InterPro" id="IPR011604">
    <property type="entry name" value="PDDEXK-like_dom_sf"/>
</dbReference>
<protein>
    <recommendedName>
        <fullName evidence="3">PD-(D/E)XK endonuclease-like domain-containing protein</fullName>
    </recommendedName>
</protein>
<dbReference type="PANTHER" id="PTHR31340:SF3">
    <property type="entry name" value="MITOCHONDRIAL GENOME MAINTENANCE EXONUCLEASE 1"/>
    <property type="match status" value="1"/>
</dbReference>
<sequence>MTVRIMLKEAALYHRHFDGTLYPLTHKESNLPILSRVILNGESCYIAQGIQSNKQNPLRSVSNILKLTQEESSKEALREWMLRVGQQEANRIRNEAVKAGNAIHAYLHSHLMGKKAKPVDKLYQNYLQSLNTLLPNFGETILSEQFVVSFKYRYFGKIDHLGFYRKTLTLSDFKTSIKPKVSINWIQDKIIQLAAYYIPIETLYPVEQAALIYLINDGSYNEFIITPQEMNLYKEIWLERVSQASAIKTLKAS</sequence>
<dbReference type="Gene3D" id="3.90.320.10">
    <property type="match status" value="1"/>
</dbReference>
<comment type="caution">
    <text evidence="1">The sequence shown here is derived from an EMBL/GenBank/DDBJ whole genome shotgun (WGS) entry which is preliminary data.</text>
</comment>
<evidence type="ECO:0000313" key="2">
    <source>
        <dbReference type="Proteomes" id="UP000638897"/>
    </source>
</evidence>
<evidence type="ECO:0000313" key="1">
    <source>
        <dbReference type="EMBL" id="MBD2171609.1"/>
    </source>
</evidence>
<dbReference type="PANTHER" id="PTHR31340">
    <property type="entry name" value="MITOCHONDRIAL GENOME MAINTENANCE EXONUCLEASE 1"/>
    <property type="match status" value="1"/>
</dbReference>